<keyword evidence="1" id="KW-0175">Coiled coil</keyword>
<proteinExistence type="predicted"/>
<dbReference type="Proteomes" id="UP000314980">
    <property type="component" value="Unassembled WGS sequence"/>
</dbReference>
<reference evidence="5" key="1">
    <citation type="submission" date="2015-09" db="EMBL/GenBank/DDBJ databases">
        <authorList>
            <person name="Sai Rama Sridatta P."/>
        </authorList>
    </citation>
    <scope>NUCLEOTIDE SEQUENCE [LARGE SCALE GENOMIC DNA]</scope>
</reference>
<evidence type="ECO:0000256" key="2">
    <source>
        <dbReference type="SAM" id="MobiDB-lite"/>
    </source>
</evidence>
<name>A0A4W6DXU7_LATCA</name>
<evidence type="ECO:0000313" key="4">
    <source>
        <dbReference type="Ensembl" id="ENSLCAP00010030470.1"/>
    </source>
</evidence>
<dbReference type="GeneTree" id="ENSGT00940000177207"/>
<dbReference type="PANTHER" id="PTHR28663:SF1">
    <property type="entry name" value="CILIA- AND FLAGELLA- ASSOCIATED PROTEIN 210"/>
    <property type="match status" value="1"/>
</dbReference>
<dbReference type="GO" id="GO:0005879">
    <property type="term" value="C:axonemal microtubule"/>
    <property type="evidence" value="ECO:0007669"/>
    <property type="project" value="TreeGrafter"/>
</dbReference>
<feature type="region of interest" description="Disordered" evidence="2">
    <location>
        <begin position="433"/>
        <end position="457"/>
    </location>
</feature>
<dbReference type="PANTHER" id="PTHR28663">
    <property type="entry name" value="COILED-COIL DOMAIN-CONTAINING PROTEIN 173"/>
    <property type="match status" value="1"/>
</dbReference>
<dbReference type="Ensembl" id="ENSLCAT00010031158.1">
    <property type="protein sequence ID" value="ENSLCAP00010030470.1"/>
    <property type="gene ID" value="ENSLCAG00010014336.1"/>
</dbReference>
<keyword evidence="5" id="KW-1185">Reference proteome</keyword>
<reference evidence="4" key="3">
    <citation type="submission" date="2025-09" db="UniProtKB">
        <authorList>
            <consortium name="Ensembl"/>
        </authorList>
    </citation>
    <scope>IDENTIFICATION</scope>
</reference>
<evidence type="ECO:0000256" key="1">
    <source>
        <dbReference type="ARBA" id="ARBA00023054"/>
    </source>
</evidence>
<feature type="region of interest" description="Disordered" evidence="2">
    <location>
        <begin position="165"/>
        <end position="191"/>
    </location>
</feature>
<feature type="domain" description="Trichohyalin-plectin-homology" evidence="3">
    <location>
        <begin position="130"/>
        <end position="476"/>
    </location>
</feature>
<dbReference type="AlphaFoldDB" id="A0A4W6DXU7"/>
<organism evidence="4 5">
    <name type="scientific">Lates calcarifer</name>
    <name type="common">Barramundi</name>
    <name type="synonym">Holocentrus calcarifer</name>
    <dbReference type="NCBI Taxonomy" id="8187"/>
    <lineage>
        <taxon>Eukaryota</taxon>
        <taxon>Metazoa</taxon>
        <taxon>Chordata</taxon>
        <taxon>Craniata</taxon>
        <taxon>Vertebrata</taxon>
        <taxon>Euteleostomi</taxon>
        <taxon>Actinopterygii</taxon>
        <taxon>Neopterygii</taxon>
        <taxon>Teleostei</taxon>
        <taxon>Neoteleostei</taxon>
        <taxon>Acanthomorphata</taxon>
        <taxon>Carangaria</taxon>
        <taxon>Carangaria incertae sedis</taxon>
        <taxon>Centropomidae</taxon>
        <taxon>Lates</taxon>
    </lineage>
</organism>
<evidence type="ECO:0000259" key="3">
    <source>
        <dbReference type="Pfam" id="PF13868"/>
    </source>
</evidence>
<reference evidence="4" key="2">
    <citation type="submission" date="2025-08" db="UniProtKB">
        <authorList>
            <consortium name="Ensembl"/>
        </authorList>
    </citation>
    <scope>IDENTIFICATION</scope>
</reference>
<sequence length="547" mass="64929">TLLCHTLTGTIKLVRRHTKREHLILQFSMAPPKEEVLSRADWERIQSSINQPEAKVYTRQEVVDSNLRRQFSLAEDKRLKASLRNQYEESKRRKQAKEERLNMLAAEEVELKRQDWQRAVNKANSKRFLQNGCVRKFNRVLHMTHVQKENEALVEFNQERQRVAEERKRQSEEEMRSRLEEALRQEQEKAHQRQLYNQAVADYQMEQIKEKNRLKEKERQQEKEERDRLRYLAEVYAQELRNQAEEAAESKKTYMKYRLEDISSRKLLREEEAQKLNTVEKERQCVLSDIDEKLQQRKNFEAEKFRKRQIPIEIATDKLAVAKKEQAATAVQREEAKFTKEVAEQDAEAAKQSQKKQEDGAAMLQSICAHREAKIKEKEQQQKAEQKSGLDWLQAQRESFRLFREEQRRKAQRNRENNIKCQDLNVTSVAEKRSNAEQLKKEDHDAAVKDAERAAEREQQLQQYVQSELHHAAESLRNVSHLLATSTGRHGYLLDGEENDYFCKNTGKPMPTFATNQTRFMKQYLERNGLQLSMYKLGFTTFFWIIS</sequence>
<protein>
    <recommendedName>
        <fullName evidence="3">Trichohyalin-plectin-homology domain-containing protein</fullName>
    </recommendedName>
</protein>
<dbReference type="InterPro" id="IPR043597">
    <property type="entry name" value="TPH_dom"/>
</dbReference>
<dbReference type="InterPro" id="IPR039986">
    <property type="entry name" value="CFAP210"/>
</dbReference>
<evidence type="ECO:0000313" key="5">
    <source>
        <dbReference type="Proteomes" id="UP000314980"/>
    </source>
</evidence>
<dbReference type="Pfam" id="PF13868">
    <property type="entry name" value="TPH"/>
    <property type="match status" value="1"/>
</dbReference>
<dbReference type="InParanoid" id="A0A4W6DXU7"/>
<accession>A0A4W6DXU7</accession>